<evidence type="ECO:0000259" key="7">
    <source>
        <dbReference type="PROSITE" id="PS50119"/>
    </source>
</evidence>
<reference evidence="8" key="2">
    <citation type="submission" date="2025-09" db="UniProtKB">
        <authorList>
            <consortium name="Ensembl"/>
        </authorList>
    </citation>
    <scope>IDENTIFICATION</scope>
</reference>
<dbReference type="SUPFAM" id="SSF57845">
    <property type="entry name" value="B-box zinc-binding domain"/>
    <property type="match status" value="1"/>
</dbReference>
<evidence type="ECO:0008006" key="10">
    <source>
        <dbReference type="Google" id="ProtNLM"/>
    </source>
</evidence>
<evidence type="ECO:0000313" key="8">
    <source>
        <dbReference type="Ensembl" id="ENSSTUP00000053736.1"/>
    </source>
</evidence>
<dbReference type="GeneTree" id="ENSGT00970000193390"/>
<feature type="domain" description="RING-type" evidence="6">
    <location>
        <begin position="14"/>
        <end position="51"/>
    </location>
</feature>
<dbReference type="Pfam" id="PF00643">
    <property type="entry name" value="zf-B_box"/>
    <property type="match status" value="1"/>
</dbReference>
<dbReference type="AlphaFoldDB" id="A0A674A635"/>
<dbReference type="InterPro" id="IPR050143">
    <property type="entry name" value="TRIM/RBCC"/>
</dbReference>
<feature type="domain" description="B box-type" evidence="7">
    <location>
        <begin position="60"/>
        <end position="101"/>
    </location>
</feature>
<dbReference type="InterPro" id="IPR013083">
    <property type="entry name" value="Znf_RING/FYVE/PHD"/>
</dbReference>
<dbReference type="Proteomes" id="UP000472277">
    <property type="component" value="Chromosome 38"/>
</dbReference>
<dbReference type="Gene3D" id="3.30.40.10">
    <property type="entry name" value="Zinc/RING finger domain, C3HC4 (zinc finger)"/>
    <property type="match status" value="1"/>
</dbReference>
<dbReference type="Gene3D" id="3.30.160.60">
    <property type="entry name" value="Classic Zinc Finger"/>
    <property type="match status" value="1"/>
</dbReference>
<keyword evidence="9" id="KW-1185">Reference proteome</keyword>
<dbReference type="PROSITE" id="PS50089">
    <property type="entry name" value="ZF_RING_2"/>
    <property type="match status" value="1"/>
</dbReference>
<protein>
    <recommendedName>
        <fullName evidence="10">B box-type domain-containing protein</fullName>
    </recommendedName>
</protein>
<keyword evidence="2" id="KW-0479">Metal-binding</keyword>
<evidence type="ECO:0000256" key="3">
    <source>
        <dbReference type="ARBA" id="ARBA00022771"/>
    </source>
</evidence>
<dbReference type="SUPFAM" id="SSF57850">
    <property type="entry name" value="RING/U-box"/>
    <property type="match status" value="1"/>
</dbReference>
<dbReference type="Pfam" id="PF00097">
    <property type="entry name" value="zf-C3HC4"/>
    <property type="match status" value="1"/>
</dbReference>
<evidence type="ECO:0000256" key="2">
    <source>
        <dbReference type="ARBA" id="ARBA00022723"/>
    </source>
</evidence>
<sequence length="129" mass="15051">MACKVSLPIKDFSCPVCWDIFRDPVVMSCCHSFCQTRPQEFWKESGSQECPERNRRASAGSEVFCRLHCEKLMLFCRKDEQAICSVCHDSRKHKGHDCIAIDEAAKDGKMKRRPGELAWKRKRWERVGR</sequence>
<evidence type="ECO:0000256" key="4">
    <source>
        <dbReference type="ARBA" id="ARBA00022833"/>
    </source>
</evidence>
<dbReference type="GO" id="GO:0008270">
    <property type="term" value="F:zinc ion binding"/>
    <property type="evidence" value="ECO:0007669"/>
    <property type="project" value="UniProtKB-KW"/>
</dbReference>
<keyword evidence="4" id="KW-0862">Zinc</keyword>
<name>A0A674A635_SALTR</name>
<dbReference type="PANTHER" id="PTHR24103">
    <property type="entry name" value="E3 UBIQUITIN-PROTEIN LIGASE TRIM"/>
    <property type="match status" value="1"/>
</dbReference>
<dbReference type="OMA" id="RECMESH"/>
<proteinExistence type="inferred from homology"/>
<dbReference type="Ensembl" id="ENSSTUT00000056171.1">
    <property type="protein sequence ID" value="ENSSTUP00000053736.1"/>
    <property type="gene ID" value="ENSSTUG00000022746.1"/>
</dbReference>
<keyword evidence="3 5" id="KW-0863">Zinc-finger</keyword>
<dbReference type="InterPro" id="IPR000315">
    <property type="entry name" value="Znf_B-box"/>
</dbReference>
<evidence type="ECO:0000256" key="1">
    <source>
        <dbReference type="ARBA" id="ARBA00008518"/>
    </source>
</evidence>
<dbReference type="InterPro" id="IPR001841">
    <property type="entry name" value="Znf_RING"/>
</dbReference>
<comment type="similarity">
    <text evidence="1">Belongs to the TRIM/RBCC family.</text>
</comment>
<evidence type="ECO:0000313" key="9">
    <source>
        <dbReference type="Proteomes" id="UP000472277"/>
    </source>
</evidence>
<organism evidence="8 9">
    <name type="scientific">Salmo trutta</name>
    <name type="common">Brown trout</name>
    <dbReference type="NCBI Taxonomy" id="8032"/>
    <lineage>
        <taxon>Eukaryota</taxon>
        <taxon>Metazoa</taxon>
        <taxon>Chordata</taxon>
        <taxon>Craniata</taxon>
        <taxon>Vertebrata</taxon>
        <taxon>Euteleostomi</taxon>
        <taxon>Actinopterygii</taxon>
        <taxon>Neopterygii</taxon>
        <taxon>Teleostei</taxon>
        <taxon>Protacanthopterygii</taxon>
        <taxon>Salmoniformes</taxon>
        <taxon>Salmonidae</taxon>
        <taxon>Salmoninae</taxon>
        <taxon>Salmo</taxon>
    </lineage>
</organism>
<reference evidence="8" key="1">
    <citation type="submission" date="2025-08" db="UniProtKB">
        <authorList>
            <consortium name="Ensembl"/>
        </authorList>
    </citation>
    <scope>IDENTIFICATION</scope>
</reference>
<evidence type="ECO:0000259" key="6">
    <source>
        <dbReference type="PROSITE" id="PS50089"/>
    </source>
</evidence>
<accession>A0A674A635</accession>
<dbReference type="InParanoid" id="A0A674A635"/>
<evidence type="ECO:0000256" key="5">
    <source>
        <dbReference type="PROSITE-ProRule" id="PRU00024"/>
    </source>
</evidence>
<dbReference type="InterPro" id="IPR018957">
    <property type="entry name" value="Znf_C3HC4_RING-type"/>
</dbReference>
<dbReference type="PROSITE" id="PS50119">
    <property type="entry name" value="ZF_BBOX"/>
    <property type="match status" value="1"/>
</dbReference>